<dbReference type="GO" id="GO:0007165">
    <property type="term" value="P:signal transduction"/>
    <property type="evidence" value="ECO:0007669"/>
    <property type="project" value="InterPro"/>
</dbReference>
<dbReference type="InterPro" id="IPR029787">
    <property type="entry name" value="Nucleotide_cyclase"/>
</dbReference>
<evidence type="ECO:0000256" key="2">
    <source>
        <dbReference type="ARBA" id="ARBA00004651"/>
    </source>
</evidence>
<dbReference type="AlphaFoldDB" id="A0A4R6M3U4"/>
<dbReference type="Gene3D" id="3.30.70.270">
    <property type="match status" value="1"/>
</dbReference>
<dbReference type="PROSITE" id="PS50887">
    <property type="entry name" value="GGDEF"/>
    <property type="match status" value="1"/>
</dbReference>
<dbReference type="SUPFAM" id="SSF158472">
    <property type="entry name" value="HAMP domain-like"/>
    <property type="match status" value="1"/>
</dbReference>
<protein>
    <submittedName>
        <fullName evidence="10">Diguanylate cyclase (GGDEF)-like protein</fullName>
    </submittedName>
</protein>
<evidence type="ECO:0000256" key="5">
    <source>
        <dbReference type="ARBA" id="ARBA00022989"/>
    </source>
</evidence>
<sequence>MLKDMRITHKLPLIMIAFALISALTTGVVAYYHAVDAIEDQAESKLYSLLESRTSSLEHYFDSIQRDIVYHAHSHLVQRALRDFSRTWKLLPENAVGNKPATQSKKTAYLQKHYITLNPFPLGHKASLLNAKDGSLYSKMHEEYHVDFTAFIDAGSFYDVFLINKQGDIVYSAKKENDFATNLIDGSWSQTGLADVFNKAVKKPVDSDLYFSDFSIHTPSNDAPASFIATPVMDEQGHFLGVFAVQLSIDKLDQVMHVTAGMGKTGETYLVGDDYLMRSNSRFYNGRSILQIKADTESVKRALTGEEGVNVSMDYRDHLVFSAFKPFDILGHRWSVMAEIDKDEVLEPIYALNRLLLLAGVVIAAAIALIGYLLSSDLSAPIKSMTETMKKLAKNDLSVNISVEKRKDEVGSMALALIEFKNFAMEREALRKHLNYMANHDTLTGLPNREFVMSYLGGILQKEEETIFTIMFADLDGFKGVNDDMGHQAGDELLKQVSERLLGSVGEADVVGRIGGDEFVVILPSVAKEGDAREVALKMLETVKLPYQIEEKDVNIGVSIGAASYPAHTNNIDELLRAADAAMYHAKRTGKNRFVYHAHLV</sequence>
<dbReference type="PANTHER" id="PTHR46663">
    <property type="entry name" value="DIGUANYLATE CYCLASE DGCT-RELATED"/>
    <property type="match status" value="1"/>
</dbReference>
<dbReference type="InterPro" id="IPR003660">
    <property type="entry name" value="HAMP_dom"/>
</dbReference>
<dbReference type="Gene3D" id="3.30.450.20">
    <property type="entry name" value="PAS domain"/>
    <property type="match status" value="1"/>
</dbReference>
<organism evidence="10 11">
    <name type="scientific">Marinomonas balearica</name>
    <dbReference type="NCBI Taxonomy" id="491947"/>
    <lineage>
        <taxon>Bacteria</taxon>
        <taxon>Pseudomonadati</taxon>
        <taxon>Pseudomonadota</taxon>
        <taxon>Gammaproteobacteria</taxon>
        <taxon>Oceanospirillales</taxon>
        <taxon>Oceanospirillaceae</taxon>
        <taxon>Marinomonas</taxon>
    </lineage>
</organism>
<dbReference type="PANTHER" id="PTHR46663:SF2">
    <property type="entry name" value="GGDEF DOMAIN-CONTAINING PROTEIN"/>
    <property type="match status" value="1"/>
</dbReference>
<evidence type="ECO:0000259" key="8">
    <source>
        <dbReference type="PROSITE" id="PS50885"/>
    </source>
</evidence>
<dbReference type="Gene3D" id="1.10.8.500">
    <property type="entry name" value="HAMP domain in histidine kinase"/>
    <property type="match status" value="1"/>
</dbReference>
<dbReference type="Pfam" id="PF02743">
    <property type="entry name" value="dCache_1"/>
    <property type="match status" value="1"/>
</dbReference>
<dbReference type="GO" id="GO:0003824">
    <property type="term" value="F:catalytic activity"/>
    <property type="evidence" value="ECO:0007669"/>
    <property type="project" value="UniProtKB-ARBA"/>
</dbReference>
<dbReference type="RefSeq" id="WP_133505260.1">
    <property type="nucleotide sequence ID" value="NZ_SNXC01000017.1"/>
</dbReference>
<keyword evidence="4 7" id="KW-0812">Transmembrane</keyword>
<keyword evidence="6 7" id="KW-0472">Membrane</keyword>
<dbReference type="NCBIfam" id="TIGR00254">
    <property type="entry name" value="GGDEF"/>
    <property type="match status" value="1"/>
</dbReference>
<gene>
    <name evidence="10" type="ORF">DFP79_3586</name>
</gene>
<evidence type="ECO:0000256" key="1">
    <source>
        <dbReference type="ARBA" id="ARBA00001946"/>
    </source>
</evidence>
<dbReference type="InterPro" id="IPR052163">
    <property type="entry name" value="DGC-Regulatory_Protein"/>
</dbReference>
<evidence type="ECO:0000256" key="4">
    <source>
        <dbReference type="ARBA" id="ARBA00022692"/>
    </source>
</evidence>
<comment type="subcellular location">
    <subcellularLocation>
        <location evidence="2">Cell membrane</location>
        <topology evidence="2">Multi-pass membrane protein</topology>
    </subcellularLocation>
</comment>
<evidence type="ECO:0000313" key="11">
    <source>
        <dbReference type="Proteomes" id="UP000294656"/>
    </source>
</evidence>
<evidence type="ECO:0000256" key="6">
    <source>
        <dbReference type="ARBA" id="ARBA00023136"/>
    </source>
</evidence>
<evidence type="ECO:0000313" key="10">
    <source>
        <dbReference type="EMBL" id="TDO95345.1"/>
    </source>
</evidence>
<proteinExistence type="predicted"/>
<dbReference type="Proteomes" id="UP000294656">
    <property type="component" value="Unassembled WGS sequence"/>
</dbReference>
<keyword evidence="5 7" id="KW-1133">Transmembrane helix</keyword>
<reference evidence="10 11" key="1">
    <citation type="submission" date="2019-03" db="EMBL/GenBank/DDBJ databases">
        <title>Genomic Encyclopedia of Type Strains, Phase III (KMG-III): the genomes of soil and plant-associated and newly described type strains.</title>
        <authorList>
            <person name="Whitman W."/>
        </authorList>
    </citation>
    <scope>NUCLEOTIDE SEQUENCE [LARGE SCALE GENOMIC DNA]</scope>
    <source>
        <strain evidence="10 11">CECT 7378</strain>
    </source>
</reference>
<name>A0A4R6M3U4_9GAMM</name>
<dbReference type="InterPro" id="IPR000160">
    <property type="entry name" value="GGDEF_dom"/>
</dbReference>
<keyword evidence="3" id="KW-1003">Cell membrane</keyword>
<dbReference type="EMBL" id="SNXC01000017">
    <property type="protein sequence ID" value="TDO95345.1"/>
    <property type="molecule type" value="Genomic_DNA"/>
</dbReference>
<dbReference type="InterPro" id="IPR043128">
    <property type="entry name" value="Rev_trsase/Diguanyl_cyclase"/>
</dbReference>
<dbReference type="Pfam" id="PF00990">
    <property type="entry name" value="GGDEF"/>
    <property type="match status" value="1"/>
</dbReference>
<comment type="caution">
    <text evidence="10">The sequence shown here is derived from an EMBL/GenBank/DDBJ whole genome shotgun (WGS) entry which is preliminary data.</text>
</comment>
<dbReference type="PROSITE" id="PS50885">
    <property type="entry name" value="HAMP"/>
    <property type="match status" value="1"/>
</dbReference>
<evidence type="ECO:0000256" key="3">
    <source>
        <dbReference type="ARBA" id="ARBA00022475"/>
    </source>
</evidence>
<comment type="cofactor">
    <cofactor evidence="1">
        <name>Mg(2+)</name>
        <dbReference type="ChEBI" id="CHEBI:18420"/>
    </cofactor>
</comment>
<feature type="transmembrane region" description="Helical" evidence="7">
    <location>
        <begin position="355"/>
        <end position="375"/>
    </location>
</feature>
<evidence type="ECO:0000256" key="7">
    <source>
        <dbReference type="SAM" id="Phobius"/>
    </source>
</evidence>
<dbReference type="SMART" id="SM00267">
    <property type="entry name" value="GGDEF"/>
    <property type="match status" value="1"/>
</dbReference>
<dbReference type="GO" id="GO:0005886">
    <property type="term" value="C:plasma membrane"/>
    <property type="evidence" value="ECO:0007669"/>
    <property type="project" value="UniProtKB-SubCell"/>
</dbReference>
<feature type="domain" description="GGDEF" evidence="9">
    <location>
        <begin position="466"/>
        <end position="599"/>
    </location>
</feature>
<dbReference type="FunFam" id="3.30.70.270:FF:000001">
    <property type="entry name" value="Diguanylate cyclase domain protein"/>
    <property type="match status" value="1"/>
</dbReference>
<dbReference type="SUPFAM" id="SSF55073">
    <property type="entry name" value="Nucleotide cyclase"/>
    <property type="match status" value="1"/>
</dbReference>
<dbReference type="Pfam" id="PF00672">
    <property type="entry name" value="HAMP"/>
    <property type="match status" value="1"/>
</dbReference>
<accession>A0A4R6M3U4</accession>
<dbReference type="InterPro" id="IPR033479">
    <property type="entry name" value="dCache_1"/>
</dbReference>
<dbReference type="CDD" id="cd01949">
    <property type="entry name" value="GGDEF"/>
    <property type="match status" value="1"/>
</dbReference>
<dbReference type="CDD" id="cd06225">
    <property type="entry name" value="HAMP"/>
    <property type="match status" value="1"/>
</dbReference>
<keyword evidence="11" id="KW-1185">Reference proteome</keyword>
<feature type="transmembrane region" description="Helical" evidence="7">
    <location>
        <begin position="12"/>
        <end position="34"/>
    </location>
</feature>
<evidence type="ECO:0000259" key="9">
    <source>
        <dbReference type="PROSITE" id="PS50887"/>
    </source>
</evidence>
<dbReference type="OrthoDB" id="9806704at2"/>
<feature type="domain" description="HAMP" evidence="8">
    <location>
        <begin position="376"/>
        <end position="429"/>
    </location>
</feature>